<dbReference type="Gene3D" id="1.20.930.10">
    <property type="entry name" value="Conserved domain common to transcription factors TFIIS, elongin A, CRSP70"/>
    <property type="match status" value="1"/>
</dbReference>
<keyword evidence="2" id="KW-0863">Zinc-finger</keyword>
<dbReference type="HOGENOM" id="CLU_887370_0_0_1"/>
<dbReference type="Proteomes" id="UP000013827">
    <property type="component" value="Unassembled WGS sequence"/>
</dbReference>
<dbReference type="PROSITE" id="PS51321">
    <property type="entry name" value="TFIIS_CENTRAL"/>
    <property type="match status" value="1"/>
</dbReference>
<keyword evidence="8" id="KW-1185">Reference proteome</keyword>
<feature type="compositionally biased region" description="Basic and acidic residues" evidence="5">
    <location>
        <begin position="84"/>
        <end position="94"/>
    </location>
</feature>
<reference evidence="8" key="1">
    <citation type="journal article" date="2013" name="Nature">
        <title>Pan genome of the phytoplankton Emiliania underpins its global distribution.</title>
        <authorList>
            <person name="Read B.A."/>
            <person name="Kegel J."/>
            <person name="Klute M.J."/>
            <person name="Kuo A."/>
            <person name="Lefebvre S.C."/>
            <person name="Maumus F."/>
            <person name="Mayer C."/>
            <person name="Miller J."/>
            <person name="Monier A."/>
            <person name="Salamov A."/>
            <person name="Young J."/>
            <person name="Aguilar M."/>
            <person name="Claverie J.M."/>
            <person name="Frickenhaus S."/>
            <person name="Gonzalez K."/>
            <person name="Herman E.K."/>
            <person name="Lin Y.C."/>
            <person name="Napier J."/>
            <person name="Ogata H."/>
            <person name="Sarno A.F."/>
            <person name="Shmutz J."/>
            <person name="Schroeder D."/>
            <person name="de Vargas C."/>
            <person name="Verret F."/>
            <person name="von Dassow P."/>
            <person name="Valentin K."/>
            <person name="Van de Peer Y."/>
            <person name="Wheeler G."/>
            <person name="Dacks J.B."/>
            <person name="Delwiche C.F."/>
            <person name="Dyhrman S.T."/>
            <person name="Glockner G."/>
            <person name="John U."/>
            <person name="Richards T."/>
            <person name="Worden A.Z."/>
            <person name="Zhang X."/>
            <person name="Grigoriev I.V."/>
            <person name="Allen A.E."/>
            <person name="Bidle K."/>
            <person name="Borodovsky M."/>
            <person name="Bowler C."/>
            <person name="Brownlee C."/>
            <person name="Cock J.M."/>
            <person name="Elias M."/>
            <person name="Gladyshev V.N."/>
            <person name="Groth M."/>
            <person name="Guda C."/>
            <person name="Hadaegh A."/>
            <person name="Iglesias-Rodriguez M.D."/>
            <person name="Jenkins J."/>
            <person name="Jones B.M."/>
            <person name="Lawson T."/>
            <person name="Leese F."/>
            <person name="Lindquist E."/>
            <person name="Lobanov A."/>
            <person name="Lomsadze A."/>
            <person name="Malik S.B."/>
            <person name="Marsh M.E."/>
            <person name="Mackinder L."/>
            <person name="Mock T."/>
            <person name="Mueller-Roeber B."/>
            <person name="Pagarete A."/>
            <person name="Parker M."/>
            <person name="Probert I."/>
            <person name="Quesneville H."/>
            <person name="Raines C."/>
            <person name="Rensing S.A."/>
            <person name="Riano-Pachon D.M."/>
            <person name="Richier S."/>
            <person name="Rokitta S."/>
            <person name="Shiraiwa Y."/>
            <person name="Soanes D.M."/>
            <person name="van der Giezen M."/>
            <person name="Wahlund T.M."/>
            <person name="Williams B."/>
            <person name="Wilson W."/>
            <person name="Wolfe G."/>
            <person name="Wurch L.L."/>
        </authorList>
    </citation>
    <scope>NUCLEOTIDE SEQUENCE</scope>
</reference>
<dbReference type="InterPro" id="IPR003618">
    <property type="entry name" value="TFIIS_cen_dom"/>
</dbReference>
<feature type="compositionally biased region" description="Gly residues" evidence="5">
    <location>
        <begin position="126"/>
        <end position="146"/>
    </location>
</feature>
<dbReference type="GO" id="GO:0006351">
    <property type="term" value="P:DNA-templated transcription"/>
    <property type="evidence" value="ECO:0007669"/>
    <property type="project" value="InterPro"/>
</dbReference>
<dbReference type="eggNOG" id="KOG1105">
    <property type="taxonomic scope" value="Eukaryota"/>
</dbReference>
<dbReference type="AlphaFoldDB" id="A0A0D3KSH5"/>
<dbReference type="STRING" id="2903.R1FI24"/>
<keyword evidence="3" id="KW-0862">Zinc</keyword>
<sequence length="314" mass="33790">MDLTEAKALELNKALSGALDRQDWAITRDLLQQLQSADASNKLKVLGTTKLSKTVFKLSKASDTATADAAAELVQKWRQLLKPAEKVGEKRPREQSPPPPQVKHEAAKPEPAAEAPAPPAPSGSGHSSGGVGGGSGSASGGSGGGVLAKTGEPTRDMVRAKLRDAFAKGISDNVKLLRELDVDPCSLAAECEEAMAAKFGGVGKDYQARFRSLIFNLKDPKNPEFSRAVVLGQLHVGSLCEMDVKEMASAEVKKQRHDWSEHAKMALMDEQTYNQGKWKMIRGPKGKPKKTSYLWGPTRPAKNPTTKKALVTNW</sequence>
<dbReference type="Pfam" id="PF08711">
    <property type="entry name" value="Med26"/>
    <property type="match status" value="1"/>
</dbReference>
<evidence type="ECO:0000256" key="1">
    <source>
        <dbReference type="ARBA" id="ARBA00022723"/>
    </source>
</evidence>
<dbReference type="SUPFAM" id="SSF46942">
    <property type="entry name" value="Elongation factor TFIIS domain 2"/>
    <property type="match status" value="1"/>
</dbReference>
<feature type="domain" description="TFIIS central" evidence="6">
    <location>
        <begin position="154"/>
        <end position="274"/>
    </location>
</feature>
<dbReference type="EnsemblProtists" id="EOD38710">
    <property type="protein sequence ID" value="EOD38710"/>
    <property type="gene ID" value="EMIHUDRAFT_460442"/>
</dbReference>
<evidence type="ECO:0000313" key="7">
    <source>
        <dbReference type="EnsemblProtists" id="EOD38710"/>
    </source>
</evidence>
<name>A0A0D3KSH5_EMIH1</name>
<proteinExistence type="predicted"/>
<dbReference type="GO" id="GO:0008270">
    <property type="term" value="F:zinc ion binding"/>
    <property type="evidence" value="ECO:0007669"/>
    <property type="project" value="UniProtKB-KW"/>
</dbReference>
<evidence type="ECO:0000256" key="5">
    <source>
        <dbReference type="SAM" id="MobiDB-lite"/>
    </source>
</evidence>
<evidence type="ECO:0000313" key="8">
    <source>
        <dbReference type="Proteomes" id="UP000013827"/>
    </source>
</evidence>
<dbReference type="RefSeq" id="XP_005791139.1">
    <property type="nucleotide sequence ID" value="XM_005791082.1"/>
</dbReference>
<dbReference type="InterPro" id="IPR035100">
    <property type="entry name" value="TF_IIS-typ"/>
</dbReference>
<reference evidence="7" key="2">
    <citation type="submission" date="2024-10" db="UniProtKB">
        <authorList>
            <consortium name="EnsemblProtists"/>
        </authorList>
    </citation>
    <scope>IDENTIFICATION</scope>
</reference>
<dbReference type="SUPFAM" id="SSF47676">
    <property type="entry name" value="Conserved domain common to transcription factors TFIIS, elongin A, CRSP70"/>
    <property type="match status" value="1"/>
</dbReference>
<dbReference type="Pfam" id="PF07500">
    <property type="entry name" value="TFIIS_M"/>
    <property type="match status" value="1"/>
</dbReference>
<organism evidence="7 8">
    <name type="scientific">Emiliania huxleyi (strain CCMP1516)</name>
    <dbReference type="NCBI Taxonomy" id="280463"/>
    <lineage>
        <taxon>Eukaryota</taxon>
        <taxon>Haptista</taxon>
        <taxon>Haptophyta</taxon>
        <taxon>Prymnesiophyceae</taxon>
        <taxon>Isochrysidales</taxon>
        <taxon>Noelaerhabdaceae</taxon>
        <taxon>Emiliania</taxon>
    </lineage>
</organism>
<dbReference type="InterPro" id="IPR036575">
    <property type="entry name" value="TFIIS_cen_dom_sf"/>
</dbReference>
<feature type="region of interest" description="Disordered" evidence="5">
    <location>
        <begin position="285"/>
        <end position="314"/>
    </location>
</feature>
<dbReference type="PaxDb" id="2903-EOD38710"/>
<dbReference type="GO" id="GO:0005634">
    <property type="term" value="C:nucleus"/>
    <property type="evidence" value="ECO:0007669"/>
    <property type="project" value="TreeGrafter"/>
</dbReference>
<dbReference type="GeneID" id="17283980"/>
<dbReference type="PANTHER" id="PTHR11477">
    <property type="entry name" value="TRANSCRIPTION FACTOR S-II ZINC FINGER DOMAIN-CONTAINING PROTEIN"/>
    <property type="match status" value="1"/>
</dbReference>
<dbReference type="Gene3D" id="1.10.472.30">
    <property type="entry name" value="Transcription elongation factor S-II, central domain"/>
    <property type="match status" value="1"/>
</dbReference>
<keyword evidence="1" id="KW-0479">Metal-binding</keyword>
<dbReference type="InterPro" id="IPR017923">
    <property type="entry name" value="TFIIS_N"/>
</dbReference>
<accession>A0A0D3KSH5</accession>
<evidence type="ECO:0000256" key="4">
    <source>
        <dbReference type="ARBA" id="ARBA00023242"/>
    </source>
</evidence>
<evidence type="ECO:0000256" key="2">
    <source>
        <dbReference type="ARBA" id="ARBA00022771"/>
    </source>
</evidence>
<evidence type="ECO:0000256" key="3">
    <source>
        <dbReference type="ARBA" id="ARBA00022833"/>
    </source>
</evidence>
<dbReference type="OMA" id="CHCINCD"/>
<dbReference type="InterPro" id="IPR035441">
    <property type="entry name" value="TFIIS/LEDGF_dom_sf"/>
</dbReference>
<dbReference type="PANTHER" id="PTHR11477:SF0">
    <property type="entry name" value="IP08861P-RELATED"/>
    <property type="match status" value="1"/>
</dbReference>
<evidence type="ECO:0000259" key="6">
    <source>
        <dbReference type="PROSITE" id="PS51321"/>
    </source>
</evidence>
<protein>
    <recommendedName>
        <fullName evidence="6">TFIIS central domain-containing protein</fullName>
    </recommendedName>
</protein>
<keyword evidence="4" id="KW-0539">Nucleus</keyword>
<dbReference type="SMART" id="SM00510">
    <property type="entry name" value="TFS2M"/>
    <property type="match status" value="1"/>
</dbReference>
<dbReference type="PIRSF" id="PIRSF006704">
    <property type="entry name" value="TF_IIS"/>
    <property type="match status" value="1"/>
</dbReference>
<dbReference type="KEGG" id="ehx:EMIHUDRAFT_460442"/>
<feature type="region of interest" description="Disordered" evidence="5">
    <location>
        <begin position="84"/>
        <end position="152"/>
    </location>
</feature>